<name>A0A9W9N654_9EURO</name>
<reference evidence="1" key="1">
    <citation type="submission" date="2022-11" db="EMBL/GenBank/DDBJ databases">
        <authorList>
            <person name="Petersen C."/>
        </authorList>
    </citation>
    <scope>NUCLEOTIDE SEQUENCE</scope>
    <source>
        <strain evidence="1">IBT 20477</strain>
    </source>
</reference>
<protein>
    <submittedName>
        <fullName evidence="1">Uncharacterized protein</fullName>
    </submittedName>
</protein>
<dbReference type="EMBL" id="JAPQKQ010000001">
    <property type="protein sequence ID" value="KAJ5213972.1"/>
    <property type="molecule type" value="Genomic_DNA"/>
</dbReference>
<organism evidence="1 2">
    <name type="scientific">Penicillium cf. viridicatum</name>
    <dbReference type="NCBI Taxonomy" id="2972119"/>
    <lineage>
        <taxon>Eukaryota</taxon>
        <taxon>Fungi</taxon>
        <taxon>Dikarya</taxon>
        <taxon>Ascomycota</taxon>
        <taxon>Pezizomycotina</taxon>
        <taxon>Eurotiomycetes</taxon>
        <taxon>Eurotiomycetidae</taxon>
        <taxon>Eurotiales</taxon>
        <taxon>Aspergillaceae</taxon>
        <taxon>Penicillium</taxon>
    </lineage>
</organism>
<sequence>MRLPPDVPFSVNRAVEGGVNQVVLHGQSYTGNYYARNSRATLRYMFSFIPTLTNSNCAVLDLVNAGHSYTCLPPMILHFLESRFKVAPTATSILMVCSIRGNTPSGLPFSAAELWSRGVYTIENGAAIHAVEKVIRVLTKSNDVQNVSAGQTVTKLRYAD</sequence>
<reference evidence="1" key="2">
    <citation type="journal article" date="2023" name="IMA Fungus">
        <title>Comparative genomic study of the Penicillium genus elucidates a diverse pangenome and 15 lateral gene transfer events.</title>
        <authorList>
            <person name="Petersen C."/>
            <person name="Sorensen T."/>
            <person name="Nielsen M.R."/>
            <person name="Sondergaard T.E."/>
            <person name="Sorensen J.L."/>
            <person name="Fitzpatrick D.A."/>
            <person name="Frisvad J.C."/>
            <person name="Nielsen K.L."/>
        </authorList>
    </citation>
    <scope>NUCLEOTIDE SEQUENCE</scope>
    <source>
        <strain evidence="1">IBT 20477</strain>
    </source>
</reference>
<gene>
    <name evidence="1" type="ORF">N7449_001141</name>
</gene>
<accession>A0A9W9N654</accession>
<dbReference type="Proteomes" id="UP001150942">
    <property type="component" value="Unassembled WGS sequence"/>
</dbReference>
<evidence type="ECO:0000313" key="1">
    <source>
        <dbReference type="EMBL" id="KAJ5213972.1"/>
    </source>
</evidence>
<keyword evidence="2" id="KW-1185">Reference proteome</keyword>
<evidence type="ECO:0000313" key="2">
    <source>
        <dbReference type="Proteomes" id="UP001150942"/>
    </source>
</evidence>
<dbReference type="OrthoDB" id="10449547at2759"/>
<comment type="caution">
    <text evidence="1">The sequence shown here is derived from an EMBL/GenBank/DDBJ whole genome shotgun (WGS) entry which is preliminary data.</text>
</comment>
<dbReference type="AlphaFoldDB" id="A0A9W9N654"/>
<proteinExistence type="predicted"/>